<dbReference type="PANTHER" id="PTHR43142:SF1">
    <property type="entry name" value="CARBOXYLIC ESTER HYDROLASE"/>
    <property type="match status" value="1"/>
</dbReference>
<dbReference type="AlphaFoldDB" id="A0A4Y9YH13"/>
<accession>A0A4Y9YH13</accession>
<keyword evidence="2" id="KW-0378">Hydrolase</keyword>
<evidence type="ECO:0000313" key="4">
    <source>
        <dbReference type="EMBL" id="TFY60731.1"/>
    </source>
</evidence>
<dbReference type="InterPro" id="IPR002018">
    <property type="entry name" value="CarbesteraseB"/>
</dbReference>
<dbReference type="STRING" id="34475.A0A4Y9YH13"/>
<evidence type="ECO:0000256" key="1">
    <source>
        <dbReference type="ARBA" id="ARBA00005964"/>
    </source>
</evidence>
<proteinExistence type="inferred from homology"/>
<dbReference type="InterPro" id="IPR029058">
    <property type="entry name" value="AB_hydrolase_fold"/>
</dbReference>
<gene>
    <name evidence="4" type="ORF">EVJ58_g4962</name>
</gene>
<dbReference type="EMBL" id="SEKV01000240">
    <property type="protein sequence ID" value="TFY60731.1"/>
    <property type="molecule type" value="Genomic_DNA"/>
</dbReference>
<organism evidence="4 5">
    <name type="scientific">Rhodofomes roseus</name>
    <dbReference type="NCBI Taxonomy" id="34475"/>
    <lineage>
        <taxon>Eukaryota</taxon>
        <taxon>Fungi</taxon>
        <taxon>Dikarya</taxon>
        <taxon>Basidiomycota</taxon>
        <taxon>Agaricomycotina</taxon>
        <taxon>Agaricomycetes</taxon>
        <taxon>Polyporales</taxon>
        <taxon>Rhodofomes</taxon>
    </lineage>
</organism>
<feature type="domain" description="Carboxylesterase type B" evidence="3">
    <location>
        <begin position="18"/>
        <end position="214"/>
    </location>
</feature>
<evidence type="ECO:0000259" key="3">
    <source>
        <dbReference type="Pfam" id="PF00135"/>
    </source>
</evidence>
<evidence type="ECO:0000313" key="5">
    <source>
        <dbReference type="Proteomes" id="UP000298390"/>
    </source>
</evidence>
<protein>
    <recommendedName>
        <fullName evidence="3">Carboxylesterase type B domain-containing protein</fullName>
    </recommendedName>
</protein>
<reference evidence="4 5" key="1">
    <citation type="submission" date="2019-01" db="EMBL/GenBank/DDBJ databases">
        <title>Genome sequencing of the rare red list fungi Fomitopsis rosea.</title>
        <authorList>
            <person name="Buettner E."/>
            <person name="Kellner H."/>
        </authorList>
    </citation>
    <scope>NUCLEOTIDE SEQUENCE [LARGE SCALE GENOMIC DNA]</scope>
    <source>
        <strain evidence="4 5">DSM 105464</strain>
    </source>
</reference>
<evidence type="ECO:0000256" key="2">
    <source>
        <dbReference type="ARBA" id="ARBA00022801"/>
    </source>
</evidence>
<dbReference type="Gene3D" id="3.40.50.1820">
    <property type="entry name" value="alpha/beta hydrolase"/>
    <property type="match status" value="2"/>
</dbReference>
<name>A0A4Y9YH13_9APHY</name>
<dbReference type="GO" id="GO:0016787">
    <property type="term" value="F:hydrolase activity"/>
    <property type="evidence" value="ECO:0007669"/>
    <property type="project" value="UniProtKB-KW"/>
</dbReference>
<comment type="caution">
    <text evidence="4">The sequence shown here is derived from an EMBL/GenBank/DDBJ whole genome shotgun (WGS) entry which is preliminary data.</text>
</comment>
<dbReference type="Pfam" id="PF00135">
    <property type="entry name" value="COesterase"/>
    <property type="match status" value="1"/>
</dbReference>
<comment type="similarity">
    <text evidence="1">Belongs to the type-B carboxylesterase/lipase family.</text>
</comment>
<sequence>MARVHLQDELIKSADRITVQTQFGPIKGGRAANGAAVFLEVPYALPPGRFEDPKPLPPGFQYEDKEYVYESKYCAQPTNDGQGAGIPREDRLGLGKPSEDPLYVNIVSPPNFTPNSKYAVKVYIHGGFLQFGSPHGLSAQAPYVAVERSEVWVNIGYRLSVFGFLACDNPRVEGNFGFKDQWLALLWIRDNIAKFGACQVTLRTYSAQAGSARALRGKGMRSIVVGDLTEEWYLYSIAHPVNAAQDVVHNVRRYYPHDVVDKMLACYPAPPEDADQKQLERYMGDILADGQVHFPVRLFARDLLNAGFPVLRYEIRWTPEQYRPYGYVTHGTDRLLWTLRLPALEPVQIVAARTWLDIIDAETKSLEAGMNVNARDPKKVLALKEDKTVAWKDDDRWDHLMRLRTALPGENDTAVGRL</sequence>
<dbReference type="SUPFAM" id="SSF53474">
    <property type="entry name" value="alpha/beta-Hydrolases"/>
    <property type="match status" value="1"/>
</dbReference>
<dbReference type="Proteomes" id="UP000298390">
    <property type="component" value="Unassembled WGS sequence"/>
</dbReference>
<dbReference type="PANTHER" id="PTHR43142">
    <property type="entry name" value="CARBOXYLIC ESTER HYDROLASE"/>
    <property type="match status" value="1"/>
</dbReference>